<reference evidence="4 5" key="1">
    <citation type="submission" date="2019-02" db="EMBL/GenBank/DDBJ databases">
        <title>Sequencing the genomes of 1000 actinobacteria strains.</title>
        <authorList>
            <person name="Klenk H.-P."/>
        </authorList>
    </citation>
    <scope>NUCLEOTIDE SEQUENCE [LARGE SCALE GENOMIC DNA]</scope>
    <source>
        <strain evidence="4 5">DSM 44509</strain>
    </source>
</reference>
<dbReference type="EMBL" id="SHKV01000001">
    <property type="protein sequence ID" value="RZU32976.1"/>
    <property type="molecule type" value="Genomic_DNA"/>
</dbReference>
<proteinExistence type="predicted"/>
<dbReference type="RefSeq" id="WP_104530514.1">
    <property type="nucleotide sequence ID" value="NZ_POQT01000059.1"/>
</dbReference>
<feature type="domain" description="Pyrrolo-quinoline quinone repeat" evidence="3">
    <location>
        <begin position="236"/>
        <end position="388"/>
    </location>
</feature>
<feature type="region of interest" description="Disordered" evidence="1">
    <location>
        <begin position="1"/>
        <end position="23"/>
    </location>
</feature>
<dbReference type="AlphaFoldDB" id="A0A4V2G2F8"/>
<organism evidence="4 5">
    <name type="scientific">Blastococcus saxobsidens</name>
    <dbReference type="NCBI Taxonomy" id="138336"/>
    <lineage>
        <taxon>Bacteria</taxon>
        <taxon>Bacillati</taxon>
        <taxon>Actinomycetota</taxon>
        <taxon>Actinomycetes</taxon>
        <taxon>Geodermatophilales</taxon>
        <taxon>Geodermatophilaceae</taxon>
        <taxon>Blastococcus</taxon>
    </lineage>
</organism>
<evidence type="ECO:0000313" key="4">
    <source>
        <dbReference type="EMBL" id="RZU32976.1"/>
    </source>
</evidence>
<evidence type="ECO:0000256" key="2">
    <source>
        <dbReference type="SAM" id="Phobius"/>
    </source>
</evidence>
<keyword evidence="5" id="KW-1185">Reference proteome</keyword>
<keyword evidence="2" id="KW-1133">Transmembrane helix</keyword>
<dbReference type="OrthoDB" id="5182370at2"/>
<feature type="domain" description="Pyrrolo-quinoline quinone repeat" evidence="3">
    <location>
        <begin position="93"/>
        <end position="206"/>
    </location>
</feature>
<dbReference type="InterPro" id="IPR015943">
    <property type="entry name" value="WD40/YVTN_repeat-like_dom_sf"/>
</dbReference>
<feature type="transmembrane region" description="Helical" evidence="2">
    <location>
        <begin position="33"/>
        <end position="51"/>
    </location>
</feature>
<keyword evidence="2" id="KW-0472">Membrane</keyword>
<gene>
    <name evidence="4" type="ORF">BKA19_2691</name>
</gene>
<accession>A0A4V2G2F8</accession>
<protein>
    <submittedName>
        <fullName evidence="4">Putative pyrroloquinoline-quinone binding quinoprotein</fullName>
    </submittedName>
</protein>
<comment type="caution">
    <text evidence="4">The sequence shown here is derived from an EMBL/GenBank/DDBJ whole genome shotgun (WGS) entry which is preliminary data.</text>
</comment>
<evidence type="ECO:0000313" key="5">
    <source>
        <dbReference type="Proteomes" id="UP000292507"/>
    </source>
</evidence>
<dbReference type="Proteomes" id="UP000292507">
    <property type="component" value="Unassembled WGS sequence"/>
</dbReference>
<dbReference type="InterPro" id="IPR011047">
    <property type="entry name" value="Quinoprotein_ADH-like_sf"/>
</dbReference>
<dbReference type="Pfam" id="PF13360">
    <property type="entry name" value="PQQ_2"/>
    <property type="match status" value="2"/>
</dbReference>
<evidence type="ECO:0000259" key="3">
    <source>
        <dbReference type="Pfam" id="PF13360"/>
    </source>
</evidence>
<dbReference type="InterPro" id="IPR002372">
    <property type="entry name" value="PQQ_rpt_dom"/>
</dbReference>
<dbReference type="SUPFAM" id="SSF50998">
    <property type="entry name" value="Quinoprotein alcohol dehydrogenase-like"/>
    <property type="match status" value="1"/>
</dbReference>
<evidence type="ECO:0000256" key="1">
    <source>
        <dbReference type="SAM" id="MobiDB-lite"/>
    </source>
</evidence>
<sequence>MEDPPSPHPSLRSGRAPEGGPFHHLTSPPPLRVWAWTVAALVLAVVATLLWRGSDAAATHSSTARPADVPPGAPAGVVSGAWSADGDLLPADVVEAGRVVVGSTRGIRALDPVSGEEAWRYRRDNAWLCGLTATDGVVVAVFRTEDRCDEAVGLDAGTGVRSWTRNVDFAADASLASTDRIVLAASRGGVVTLDPTGSSTRWRYAAPSGCRLLDAAVGDAGVVVLQRCAGGSAAQLRLLDGFGGEERWTRDVVLDEREEGRLLGADSLVGVLAGDEVRLFTAADGTLLTALPAGPERAVGQTGTAEAVLLHVGGALVAFHPQTAERLWEHPATGLPGAPAEPGEPAPLAVPEDGAVVLRDPATGTELDRFTVDELPDGGTATVVGPVVVLRTDERVLGYR</sequence>
<keyword evidence="2" id="KW-0812">Transmembrane</keyword>
<dbReference type="Gene3D" id="2.130.10.10">
    <property type="entry name" value="YVTN repeat-like/Quinoprotein amine dehydrogenase"/>
    <property type="match status" value="1"/>
</dbReference>
<name>A0A4V2G2F8_9ACTN</name>
<dbReference type="Gene3D" id="2.40.128.630">
    <property type="match status" value="1"/>
</dbReference>